<evidence type="ECO:0000313" key="3">
    <source>
        <dbReference type="Proteomes" id="UP000324222"/>
    </source>
</evidence>
<organism evidence="2 3">
    <name type="scientific">Portunus trituberculatus</name>
    <name type="common">Swimming crab</name>
    <name type="synonym">Neptunus trituberculatus</name>
    <dbReference type="NCBI Taxonomy" id="210409"/>
    <lineage>
        <taxon>Eukaryota</taxon>
        <taxon>Metazoa</taxon>
        <taxon>Ecdysozoa</taxon>
        <taxon>Arthropoda</taxon>
        <taxon>Crustacea</taxon>
        <taxon>Multicrustacea</taxon>
        <taxon>Malacostraca</taxon>
        <taxon>Eumalacostraca</taxon>
        <taxon>Eucarida</taxon>
        <taxon>Decapoda</taxon>
        <taxon>Pleocyemata</taxon>
        <taxon>Brachyura</taxon>
        <taxon>Eubrachyura</taxon>
        <taxon>Portunoidea</taxon>
        <taxon>Portunidae</taxon>
        <taxon>Portuninae</taxon>
        <taxon>Portunus</taxon>
    </lineage>
</organism>
<dbReference type="Proteomes" id="UP000324222">
    <property type="component" value="Unassembled WGS sequence"/>
</dbReference>
<name>A0A5B7GNH5_PORTR</name>
<comment type="caution">
    <text evidence="2">The sequence shown here is derived from an EMBL/GenBank/DDBJ whole genome shotgun (WGS) entry which is preliminary data.</text>
</comment>
<dbReference type="AlphaFoldDB" id="A0A5B7GNH5"/>
<reference evidence="2 3" key="1">
    <citation type="submission" date="2019-05" db="EMBL/GenBank/DDBJ databases">
        <title>Another draft genome of Portunus trituberculatus and its Hox gene families provides insights of decapod evolution.</title>
        <authorList>
            <person name="Jeong J.-H."/>
            <person name="Song I."/>
            <person name="Kim S."/>
            <person name="Choi T."/>
            <person name="Kim D."/>
            <person name="Ryu S."/>
            <person name="Kim W."/>
        </authorList>
    </citation>
    <scope>NUCLEOTIDE SEQUENCE [LARGE SCALE GENOMIC DNA]</scope>
    <source>
        <tissue evidence="2">Muscle</tissue>
    </source>
</reference>
<protein>
    <submittedName>
        <fullName evidence="2">Uncharacterized protein</fullName>
    </submittedName>
</protein>
<dbReference type="EMBL" id="VSRR010016319">
    <property type="protein sequence ID" value="MPC59169.1"/>
    <property type="molecule type" value="Genomic_DNA"/>
</dbReference>
<proteinExistence type="predicted"/>
<gene>
    <name evidence="2" type="ORF">E2C01_053184</name>
</gene>
<keyword evidence="3" id="KW-1185">Reference proteome</keyword>
<sequence>MWQSDTTAMTRLRGVSVQAENSVDEKNKNSGRQSLRFLKVNEQDVESKLEKKNRVKKSLKLNFTDAIS</sequence>
<accession>A0A5B7GNH5</accession>
<evidence type="ECO:0000313" key="2">
    <source>
        <dbReference type="EMBL" id="MPC59169.1"/>
    </source>
</evidence>
<evidence type="ECO:0000256" key="1">
    <source>
        <dbReference type="SAM" id="MobiDB-lite"/>
    </source>
</evidence>
<feature type="region of interest" description="Disordered" evidence="1">
    <location>
        <begin position="1"/>
        <end position="35"/>
    </location>
</feature>